<comment type="caution">
    <text evidence="1">The sequence shown here is derived from an EMBL/GenBank/DDBJ whole genome shotgun (WGS) entry which is preliminary data.</text>
</comment>
<dbReference type="PANTHER" id="PTHR37201">
    <property type="entry name" value="WD REPEAT PROTEIN"/>
    <property type="match status" value="1"/>
</dbReference>
<dbReference type="Proteomes" id="UP000317650">
    <property type="component" value="Chromosome 3"/>
</dbReference>
<keyword evidence="2" id="KW-1185">Reference proteome</keyword>
<organism evidence="1 2">
    <name type="scientific">Musa balbisiana</name>
    <name type="common">Banana</name>
    <dbReference type="NCBI Taxonomy" id="52838"/>
    <lineage>
        <taxon>Eukaryota</taxon>
        <taxon>Viridiplantae</taxon>
        <taxon>Streptophyta</taxon>
        <taxon>Embryophyta</taxon>
        <taxon>Tracheophyta</taxon>
        <taxon>Spermatophyta</taxon>
        <taxon>Magnoliopsida</taxon>
        <taxon>Liliopsida</taxon>
        <taxon>Zingiberales</taxon>
        <taxon>Musaceae</taxon>
        <taxon>Musa</taxon>
    </lineage>
</organism>
<evidence type="ECO:0000313" key="1">
    <source>
        <dbReference type="EMBL" id="THU57552.1"/>
    </source>
</evidence>
<dbReference type="EMBL" id="PYDT01000006">
    <property type="protein sequence ID" value="THU57552.1"/>
    <property type="molecule type" value="Genomic_DNA"/>
</dbReference>
<evidence type="ECO:0000313" key="2">
    <source>
        <dbReference type="Proteomes" id="UP000317650"/>
    </source>
</evidence>
<protein>
    <submittedName>
        <fullName evidence="1">Uncharacterized protein</fullName>
    </submittedName>
</protein>
<sequence length="348" mass="39197">MGQAVLSLSTLPPRIQLQAFKLGLGGREPPARPLRLAARPRFLRGWQPLRLKAAPRAVREEGLSPWDDKPYELLPGGRRSYLDEQDVVSFLNPPKEFIPIDPASYHPAAYLWKKIGDIPEERRHRLLSTVKGRLVSRCWGLAGTRYQDAKLAKQSASALLTFENNSTALEFWNCRTSGDEEDLLSAKFHFPHILFYIEPGPLPVDWLNDFGKVIFHGKDGDTYGRIIIGGSIPFGLGKYYSPLYFKVTPVMEVMSTEQPCDVAYEFGNGLLDPWKIPAGFPKPAEHPWPFNDHLVIYVRHAGPGVMVGQAWQEGKELEQVPKKFCGEMLMVKYFAACGQWKEGCANSD</sequence>
<reference evidence="1 2" key="1">
    <citation type="journal article" date="2019" name="Nat. Plants">
        <title>Genome sequencing of Musa balbisiana reveals subgenome evolution and function divergence in polyploid bananas.</title>
        <authorList>
            <person name="Yao X."/>
        </authorList>
    </citation>
    <scope>NUCLEOTIDE SEQUENCE [LARGE SCALE GENOMIC DNA]</scope>
    <source>
        <strain evidence="2">cv. DH-PKW</strain>
        <tissue evidence="1">Leaves</tissue>
    </source>
</reference>
<accession>A0A4S8J9Z3</accession>
<gene>
    <name evidence="1" type="ORF">C4D60_Mb03t04730</name>
</gene>
<dbReference type="AlphaFoldDB" id="A0A4S8J9Z3"/>
<proteinExistence type="predicted"/>
<name>A0A4S8J9Z3_MUSBA</name>
<dbReference type="PANTHER" id="PTHR37201:SF1">
    <property type="entry name" value="WD REPEAT PROTEIN"/>
    <property type="match status" value="1"/>
</dbReference>